<evidence type="ECO:0000259" key="2">
    <source>
        <dbReference type="PROSITE" id="PS51194"/>
    </source>
</evidence>
<gene>
    <name evidence="3" type="ORF">SARC_13925</name>
</gene>
<dbReference type="RefSeq" id="XP_014147419.1">
    <property type="nucleotide sequence ID" value="XM_014291944.1"/>
</dbReference>
<name>A0A0L0F9W3_9EUKA</name>
<dbReference type="GeneID" id="25914429"/>
<protein>
    <recommendedName>
        <fullName evidence="2">Helicase C-terminal domain-containing protein</fullName>
    </recommendedName>
</protein>
<keyword evidence="4" id="KW-1185">Reference proteome</keyword>
<reference evidence="3 4" key="1">
    <citation type="submission" date="2011-02" db="EMBL/GenBank/DDBJ databases">
        <title>The Genome Sequence of Sphaeroforma arctica JP610.</title>
        <authorList>
            <consortium name="The Broad Institute Genome Sequencing Platform"/>
            <person name="Russ C."/>
            <person name="Cuomo C."/>
            <person name="Young S.K."/>
            <person name="Zeng Q."/>
            <person name="Gargeya S."/>
            <person name="Alvarado L."/>
            <person name="Berlin A."/>
            <person name="Chapman S.B."/>
            <person name="Chen Z."/>
            <person name="Freedman E."/>
            <person name="Gellesch M."/>
            <person name="Goldberg J."/>
            <person name="Griggs A."/>
            <person name="Gujja S."/>
            <person name="Heilman E."/>
            <person name="Heiman D."/>
            <person name="Howarth C."/>
            <person name="Mehta T."/>
            <person name="Neiman D."/>
            <person name="Pearson M."/>
            <person name="Roberts A."/>
            <person name="Saif S."/>
            <person name="Shea T."/>
            <person name="Shenoy N."/>
            <person name="Sisk P."/>
            <person name="Stolte C."/>
            <person name="Sykes S."/>
            <person name="White J."/>
            <person name="Yandava C."/>
            <person name="Burger G."/>
            <person name="Gray M.W."/>
            <person name="Holland P.W.H."/>
            <person name="King N."/>
            <person name="Lang F.B.F."/>
            <person name="Roger A.J."/>
            <person name="Ruiz-Trillo I."/>
            <person name="Haas B."/>
            <person name="Nusbaum C."/>
            <person name="Birren B."/>
        </authorList>
    </citation>
    <scope>NUCLEOTIDE SEQUENCE [LARGE SCALE GENOMIC DNA]</scope>
    <source>
        <strain evidence="3 4">JP610</strain>
    </source>
</reference>
<dbReference type="EMBL" id="KQ245516">
    <property type="protein sequence ID" value="KNC73517.1"/>
    <property type="molecule type" value="Genomic_DNA"/>
</dbReference>
<dbReference type="PROSITE" id="PS51194">
    <property type="entry name" value="HELICASE_CTER"/>
    <property type="match status" value="1"/>
</dbReference>
<dbReference type="InterPro" id="IPR027417">
    <property type="entry name" value="P-loop_NTPase"/>
</dbReference>
<dbReference type="PANTHER" id="PTHR18934">
    <property type="entry name" value="ATP-DEPENDENT RNA HELICASE"/>
    <property type="match status" value="1"/>
</dbReference>
<dbReference type="CDD" id="cd18791">
    <property type="entry name" value="SF2_C_RHA"/>
    <property type="match status" value="1"/>
</dbReference>
<sequence length="147" mass="16323">DIARFRPDIRILVSSATLQAEKFSEYFDDAPIFNIPGRRFPVDVFYTKQPEADYLDAAVVTVLQIHLTQPKGDVLVFLTGQDDIEACAEALTERCRKLGSRIGELLVLPIYASLPPDMQAKIFEPTPEGARKVVIATNIAETSLTID</sequence>
<dbReference type="Pfam" id="PF00271">
    <property type="entry name" value="Helicase_C"/>
    <property type="match status" value="1"/>
</dbReference>
<comment type="catalytic activity">
    <reaction evidence="1">
        <text>ATP + H2O = ADP + phosphate + H(+)</text>
        <dbReference type="Rhea" id="RHEA:13065"/>
        <dbReference type="ChEBI" id="CHEBI:15377"/>
        <dbReference type="ChEBI" id="CHEBI:15378"/>
        <dbReference type="ChEBI" id="CHEBI:30616"/>
        <dbReference type="ChEBI" id="CHEBI:43474"/>
        <dbReference type="ChEBI" id="CHEBI:456216"/>
        <dbReference type="EC" id="3.6.4.13"/>
    </reaction>
</comment>
<dbReference type="PANTHER" id="PTHR18934:SF83">
    <property type="entry name" value="PRE-MRNA-SPLICING FACTOR ATP-DEPENDENT RNA HELICASE DHX16"/>
    <property type="match status" value="1"/>
</dbReference>
<accession>A0A0L0F9W3</accession>
<dbReference type="AlphaFoldDB" id="A0A0L0F9W3"/>
<dbReference type="eggNOG" id="KOG0923">
    <property type="taxonomic scope" value="Eukaryota"/>
</dbReference>
<dbReference type="Proteomes" id="UP000054560">
    <property type="component" value="Unassembled WGS sequence"/>
</dbReference>
<feature type="domain" description="Helicase C-terminal" evidence="2">
    <location>
        <begin position="54"/>
        <end position="147"/>
    </location>
</feature>
<dbReference type="GO" id="GO:0003724">
    <property type="term" value="F:RNA helicase activity"/>
    <property type="evidence" value="ECO:0007669"/>
    <property type="project" value="UniProtKB-EC"/>
</dbReference>
<dbReference type="STRING" id="667725.A0A0L0F9W3"/>
<proteinExistence type="predicted"/>
<feature type="non-terminal residue" evidence="3">
    <location>
        <position position="147"/>
    </location>
</feature>
<organism evidence="3 4">
    <name type="scientific">Sphaeroforma arctica JP610</name>
    <dbReference type="NCBI Taxonomy" id="667725"/>
    <lineage>
        <taxon>Eukaryota</taxon>
        <taxon>Ichthyosporea</taxon>
        <taxon>Ichthyophonida</taxon>
        <taxon>Sphaeroforma</taxon>
    </lineage>
</organism>
<feature type="non-terminal residue" evidence="3">
    <location>
        <position position="1"/>
    </location>
</feature>
<evidence type="ECO:0000256" key="1">
    <source>
        <dbReference type="ARBA" id="ARBA00047984"/>
    </source>
</evidence>
<evidence type="ECO:0000313" key="4">
    <source>
        <dbReference type="Proteomes" id="UP000054560"/>
    </source>
</evidence>
<evidence type="ECO:0000313" key="3">
    <source>
        <dbReference type="EMBL" id="KNC73517.1"/>
    </source>
</evidence>
<dbReference type="Gene3D" id="3.40.50.300">
    <property type="entry name" value="P-loop containing nucleotide triphosphate hydrolases"/>
    <property type="match status" value="2"/>
</dbReference>
<dbReference type="OrthoDB" id="10253254at2759"/>
<dbReference type="SUPFAM" id="SSF52540">
    <property type="entry name" value="P-loop containing nucleoside triphosphate hydrolases"/>
    <property type="match status" value="1"/>
</dbReference>
<dbReference type="GO" id="GO:0071013">
    <property type="term" value="C:catalytic step 2 spliceosome"/>
    <property type="evidence" value="ECO:0007669"/>
    <property type="project" value="TreeGrafter"/>
</dbReference>
<dbReference type="GO" id="GO:0003723">
    <property type="term" value="F:RNA binding"/>
    <property type="evidence" value="ECO:0007669"/>
    <property type="project" value="TreeGrafter"/>
</dbReference>
<dbReference type="FunFam" id="3.40.50.300:FF:002859">
    <property type="entry name" value="putative pre-mRNA-splicing factor ATP-dependent RNA helicase DHX16 isoform X1"/>
    <property type="match status" value="1"/>
</dbReference>
<dbReference type="InterPro" id="IPR001650">
    <property type="entry name" value="Helicase_C-like"/>
</dbReference>